<feature type="binding site" evidence="1">
    <location>
        <position position="88"/>
    </location>
    <ligand>
        <name>a divalent metal cation</name>
        <dbReference type="ChEBI" id="CHEBI:60240"/>
        <label>1</label>
    </ligand>
</feature>
<dbReference type="KEGG" id="bhc:JFL75_03105"/>
<evidence type="ECO:0000313" key="3">
    <source>
        <dbReference type="Proteomes" id="UP000595917"/>
    </source>
</evidence>
<feature type="binding site" evidence="1">
    <location>
        <position position="15"/>
    </location>
    <ligand>
        <name>a divalent metal cation</name>
        <dbReference type="ChEBI" id="CHEBI:60240"/>
        <label>1</label>
    </ligand>
</feature>
<proteinExistence type="predicted"/>
<dbReference type="PIRSF" id="PIRSF005902">
    <property type="entry name" value="DNase_TatD"/>
    <property type="match status" value="1"/>
</dbReference>
<dbReference type="AlphaFoldDB" id="A0A7T7XP34"/>
<protein>
    <submittedName>
        <fullName evidence="2">TatD family hydrolase</fullName>
    </submittedName>
</protein>
<dbReference type="PANTHER" id="PTHR46124">
    <property type="entry name" value="D-AMINOACYL-TRNA DEACYLASE"/>
    <property type="match status" value="1"/>
</dbReference>
<sequence>MNSSDFHGIQLTDAHSHITGDRDAVSRVLREHGIYTLASTSGAAEYGAITALANPLVIPTFGIHPWKSGEINLRDVSACLEDAAIIGEIGMDSVWCDVPLAVQESQFTAQLEIARRRGVPVVLHTKGQEPEIARIIKPFELKVLVHWYSCDEYFELYRDLDCYFTVGPSVADDPAVRRVARDTPIDRILIETDGLDALVWAGYKAAVPADIPRSLLAAVTETARIRNMDREELLLRINENFSAFSGVPIENNLY</sequence>
<dbReference type="Proteomes" id="UP000595917">
    <property type="component" value="Chromosome"/>
</dbReference>
<evidence type="ECO:0000313" key="2">
    <source>
        <dbReference type="EMBL" id="QQO09914.1"/>
    </source>
</evidence>
<keyword evidence="2" id="KW-0378">Hydrolase</keyword>
<feature type="binding site" evidence="1">
    <location>
        <position position="124"/>
    </location>
    <ligand>
        <name>a divalent metal cation</name>
        <dbReference type="ChEBI" id="CHEBI:60240"/>
        <label>2</label>
    </ligand>
</feature>
<organism evidence="2 3">
    <name type="scientific">Breznakiella homolactica</name>
    <dbReference type="NCBI Taxonomy" id="2798577"/>
    <lineage>
        <taxon>Bacteria</taxon>
        <taxon>Pseudomonadati</taxon>
        <taxon>Spirochaetota</taxon>
        <taxon>Spirochaetia</taxon>
        <taxon>Spirochaetales</taxon>
        <taxon>Breznakiellaceae</taxon>
        <taxon>Breznakiella</taxon>
    </lineage>
</organism>
<feature type="binding site" evidence="1">
    <location>
        <position position="193"/>
    </location>
    <ligand>
        <name>a divalent metal cation</name>
        <dbReference type="ChEBI" id="CHEBI:60240"/>
        <label>1</label>
    </ligand>
</feature>
<dbReference type="InterPro" id="IPR001130">
    <property type="entry name" value="TatD-like"/>
</dbReference>
<feature type="binding site" evidence="1">
    <location>
        <position position="146"/>
    </location>
    <ligand>
        <name>a divalent metal cation</name>
        <dbReference type="ChEBI" id="CHEBI:60240"/>
        <label>2</label>
    </ligand>
</feature>
<feature type="binding site" evidence="1">
    <location>
        <position position="17"/>
    </location>
    <ligand>
        <name>a divalent metal cation</name>
        <dbReference type="ChEBI" id="CHEBI:60240"/>
        <label>1</label>
    </ligand>
</feature>
<keyword evidence="1" id="KW-0479">Metal-binding</keyword>
<gene>
    <name evidence="2" type="ORF">JFL75_03105</name>
</gene>
<reference evidence="2" key="1">
    <citation type="submission" date="2021-01" db="EMBL/GenBank/DDBJ databases">
        <title>Description of Breznakiella homolactica.</title>
        <authorList>
            <person name="Song Y."/>
            <person name="Brune A."/>
        </authorList>
    </citation>
    <scope>NUCLEOTIDE SEQUENCE</scope>
    <source>
        <strain evidence="2">RmG30</strain>
    </source>
</reference>
<dbReference type="PANTHER" id="PTHR46124:SF2">
    <property type="entry name" value="D-AMINOACYL-TRNA DEACYLASE"/>
    <property type="match status" value="1"/>
</dbReference>
<dbReference type="Pfam" id="PF01026">
    <property type="entry name" value="TatD_DNase"/>
    <property type="match status" value="1"/>
</dbReference>
<name>A0A7T7XP34_9SPIR</name>
<dbReference type="Gene3D" id="3.20.20.140">
    <property type="entry name" value="Metal-dependent hydrolases"/>
    <property type="match status" value="1"/>
</dbReference>
<keyword evidence="3" id="KW-1185">Reference proteome</keyword>
<dbReference type="EMBL" id="CP067089">
    <property type="protein sequence ID" value="QQO09914.1"/>
    <property type="molecule type" value="Genomic_DNA"/>
</dbReference>
<evidence type="ECO:0000256" key="1">
    <source>
        <dbReference type="PIRSR" id="PIRSR005902-1"/>
    </source>
</evidence>
<accession>A0A7T7XP34</accession>
<dbReference type="InterPro" id="IPR032466">
    <property type="entry name" value="Metal_Hydrolase"/>
</dbReference>
<dbReference type="SUPFAM" id="SSF51556">
    <property type="entry name" value="Metallo-dependent hydrolases"/>
    <property type="match status" value="1"/>
</dbReference>
<dbReference type="RefSeq" id="WP_215627218.1">
    <property type="nucleotide sequence ID" value="NZ_CP067089.2"/>
</dbReference>
<dbReference type="GO" id="GO:0046872">
    <property type="term" value="F:metal ion binding"/>
    <property type="evidence" value="ECO:0007669"/>
    <property type="project" value="UniProtKB-KW"/>
</dbReference>
<dbReference type="GO" id="GO:0016788">
    <property type="term" value="F:hydrolase activity, acting on ester bonds"/>
    <property type="evidence" value="ECO:0007669"/>
    <property type="project" value="InterPro"/>
</dbReference>